<proteinExistence type="predicted"/>
<evidence type="ECO:0000259" key="2">
    <source>
        <dbReference type="Pfam" id="PF22494"/>
    </source>
</evidence>
<dbReference type="RefSeq" id="WP_115450862.1">
    <property type="nucleotide sequence ID" value="NZ_QNQT01000001.1"/>
</dbReference>
<protein>
    <submittedName>
        <fullName evidence="3">Ig domain-containing protein</fullName>
    </submittedName>
</protein>
<dbReference type="AlphaFoldDB" id="A0A3D8GWW3"/>
<keyword evidence="4" id="KW-1185">Reference proteome</keyword>
<name>A0A3D8GWW3_9BACI</name>
<dbReference type="NCBIfam" id="NF038117">
    <property type="entry name" value="choice_anch_I"/>
    <property type="match status" value="1"/>
</dbReference>
<organism evidence="3 4">
    <name type="scientific">Neobacillus piezotolerans</name>
    <dbReference type="NCBI Taxonomy" id="2259171"/>
    <lineage>
        <taxon>Bacteria</taxon>
        <taxon>Bacillati</taxon>
        <taxon>Bacillota</taxon>
        <taxon>Bacilli</taxon>
        <taxon>Bacillales</taxon>
        <taxon>Bacillaceae</taxon>
        <taxon>Neobacillus</taxon>
    </lineage>
</organism>
<evidence type="ECO:0000313" key="3">
    <source>
        <dbReference type="EMBL" id="RDU38947.1"/>
    </source>
</evidence>
<dbReference type="EMBL" id="QNQT01000001">
    <property type="protein sequence ID" value="RDU38947.1"/>
    <property type="molecule type" value="Genomic_DNA"/>
</dbReference>
<dbReference type="InterPro" id="IPR011044">
    <property type="entry name" value="Quino_amine_DH_bsu"/>
</dbReference>
<dbReference type="Proteomes" id="UP000257144">
    <property type="component" value="Unassembled WGS sequence"/>
</dbReference>
<reference evidence="3 4" key="1">
    <citation type="submission" date="2018-07" db="EMBL/GenBank/DDBJ databases">
        <title>Bacillus sp. YLB-04 draft genome sequence.</title>
        <authorList>
            <person name="Yu L."/>
            <person name="Tang X."/>
        </authorList>
    </citation>
    <scope>NUCLEOTIDE SEQUENCE [LARGE SCALE GENOMIC DNA]</scope>
    <source>
        <strain evidence="3 4">YLB-04</strain>
    </source>
</reference>
<sequence length="557" mass="60857">MKSIPKLNVFTKVMLAGSMLLLGSQLNVSAETRFPTSMEVKKIAGYSMRMTNEDGGVAEIVKYNADNKKFYAINGYGQTIDIVSLKKLEKSSGEVQQLQKEKSINIAEAVNTGQFSYGDVTSIDIGTSHNIIVAAVQEADYTKNGKIVVMDYDGEILKTYDAGVQPDMVKLTDNGKYILSADEGEPRTGLEQEDPEGSVTIVEVKTGKVTQVKFNDLAVIDDDVHIRNNGTKADAVKDFEPEYIAVSKDSKKAYVTLQENNAIATIDIQAGKVLSVKSLGYKDHSIPGNELDAARNGKIELERLPILGAYMPDSVAYVNMGGIDYLVTANEGDATEWPEEDSTLINVADFKDVKDAIKLDPGLFKGMTAAEAEAAFDKMKNSAGYQKLEVLTDRGSDAIYTLGGRSFSIWKADTMELVYDSGSDFENITSQRFPDVFNWSNDDDEFEKRSTKKGPEPEDVKIGKIGKDVYAFVGLERIGGVMAYNISDPENAQFANYVNSREFSKAIAGDVSPEGLEFIDANSSPTKKPLILVGNEVSGTVSVNEIQIEKSHPGKRK</sequence>
<evidence type="ECO:0000256" key="1">
    <source>
        <dbReference type="SAM" id="SignalP"/>
    </source>
</evidence>
<keyword evidence="1" id="KW-0732">Signal</keyword>
<dbReference type="SUPFAM" id="SSF50969">
    <property type="entry name" value="YVTN repeat-like/Quinoprotein amine dehydrogenase"/>
    <property type="match status" value="1"/>
</dbReference>
<feature type="chain" id="PRO_5017768157" evidence="1">
    <location>
        <begin position="31"/>
        <end position="557"/>
    </location>
</feature>
<comment type="caution">
    <text evidence="3">The sequence shown here is derived from an EMBL/GenBank/DDBJ whole genome shotgun (WGS) entry which is preliminary data.</text>
</comment>
<dbReference type="PANTHER" id="PTHR46928">
    <property type="entry name" value="MESENCHYME-SPECIFIC CELL SURFACE GLYCOPROTEIN"/>
    <property type="match status" value="1"/>
</dbReference>
<feature type="domain" description="Choice-of-anchor I" evidence="2">
    <location>
        <begin position="107"/>
        <end position="546"/>
    </location>
</feature>
<dbReference type="Gene3D" id="2.130.10.10">
    <property type="entry name" value="YVTN repeat-like/Quinoprotein amine dehydrogenase"/>
    <property type="match status" value="1"/>
</dbReference>
<evidence type="ECO:0000313" key="4">
    <source>
        <dbReference type="Proteomes" id="UP000257144"/>
    </source>
</evidence>
<dbReference type="Pfam" id="PF22494">
    <property type="entry name" value="choice_anch_I"/>
    <property type="match status" value="1"/>
</dbReference>
<feature type="signal peptide" evidence="1">
    <location>
        <begin position="1"/>
        <end position="30"/>
    </location>
</feature>
<dbReference type="PANTHER" id="PTHR46928:SF1">
    <property type="entry name" value="MESENCHYME-SPECIFIC CELL SURFACE GLYCOPROTEIN"/>
    <property type="match status" value="1"/>
</dbReference>
<gene>
    <name evidence="3" type="ORF">DRW41_00695</name>
</gene>
<dbReference type="InterPro" id="IPR015943">
    <property type="entry name" value="WD40/YVTN_repeat-like_dom_sf"/>
</dbReference>
<dbReference type="OrthoDB" id="9801679at2"/>
<dbReference type="InterPro" id="IPR052956">
    <property type="entry name" value="Mesenchyme-surface_protein"/>
</dbReference>
<dbReference type="InterPro" id="IPR055188">
    <property type="entry name" value="Choice_anch_I"/>
</dbReference>
<accession>A0A3D8GWW3</accession>